<dbReference type="AlphaFoldDB" id="L9ZTF2"/>
<evidence type="ECO:0000256" key="1">
    <source>
        <dbReference type="SAM" id="Phobius"/>
    </source>
</evidence>
<dbReference type="EMBL" id="AOIL01000049">
    <property type="protein sequence ID" value="ELY89371.1"/>
    <property type="molecule type" value="Genomic_DNA"/>
</dbReference>
<name>L9ZTF2_9EURY</name>
<keyword evidence="3" id="KW-1185">Reference proteome</keyword>
<gene>
    <name evidence="2" type="ORF">C484_13790</name>
</gene>
<evidence type="ECO:0000313" key="2">
    <source>
        <dbReference type="EMBL" id="ELY89371.1"/>
    </source>
</evidence>
<keyword evidence="1" id="KW-1133">Transmembrane helix</keyword>
<sequence>MDWTQKMVPSLEVEMHSVLLVTLFAKQRRSRKNTKMVISNSIFMLLNISHLMVSHTSGRQHLRIMMHLNRQRKK</sequence>
<proteinExistence type="predicted"/>
<keyword evidence="1" id="KW-0812">Transmembrane</keyword>
<dbReference type="Proteomes" id="UP000011648">
    <property type="component" value="Unassembled WGS sequence"/>
</dbReference>
<comment type="caution">
    <text evidence="2">The sequence shown here is derived from an EMBL/GenBank/DDBJ whole genome shotgun (WGS) entry which is preliminary data.</text>
</comment>
<protein>
    <submittedName>
        <fullName evidence="2">Uncharacterized protein</fullName>
    </submittedName>
</protein>
<organism evidence="2 3">
    <name type="scientific">Natrialba taiwanensis DSM 12281</name>
    <dbReference type="NCBI Taxonomy" id="1230458"/>
    <lineage>
        <taxon>Archaea</taxon>
        <taxon>Methanobacteriati</taxon>
        <taxon>Methanobacteriota</taxon>
        <taxon>Stenosarchaea group</taxon>
        <taxon>Halobacteria</taxon>
        <taxon>Halobacteriales</taxon>
        <taxon>Natrialbaceae</taxon>
        <taxon>Natrialba</taxon>
    </lineage>
</organism>
<accession>L9ZTF2</accession>
<feature type="transmembrane region" description="Helical" evidence="1">
    <location>
        <begin position="36"/>
        <end position="53"/>
    </location>
</feature>
<reference evidence="2 3" key="1">
    <citation type="journal article" date="2014" name="PLoS Genet.">
        <title>Phylogenetically driven sequencing of extremely halophilic archaea reveals strategies for static and dynamic osmo-response.</title>
        <authorList>
            <person name="Becker E.A."/>
            <person name="Seitzer P.M."/>
            <person name="Tritt A."/>
            <person name="Larsen D."/>
            <person name="Krusor M."/>
            <person name="Yao A.I."/>
            <person name="Wu D."/>
            <person name="Madern D."/>
            <person name="Eisen J.A."/>
            <person name="Darling A.E."/>
            <person name="Facciotti M.T."/>
        </authorList>
    </citation>
    <scope>NUCLEOTIDE SEQUENCE [LARGE SCALE GENOMIC DNA]</scope>
    <source>
        <strain evidence="2 3">DSM 12281</strain>
    </source>
</reference>
<keyword evidence="1" id="KW-0472">Membrane</keyword>
<evidence type="ECO:0000313" key="3">
    <source>
        <dbReference type="Proteomes" id="UP000011648"/>
    </source>
</evidence>